<keyword evidence="3 5" id="KW-0862">Zinc</keyword>
<dbReference type="Pfam" id="PF08240">
    <property type="entry name" value="ADH_N"/>
    <property type="match status" value="1"/>
</dbReference>
<dbReference type="SMART" id="SM00829">
    <property type="entry name" value="PKS_ER"/>
    <property type="match status" value="1"/>
</dbReference>
<organism evidence="7 8">
    <name type="scientific">Actinomadura fulvescens</name>
    <dbReference type="NCBI Taxonomy" id="46160"/>
    <lineage>
        <taxon>Bacteria</taxon>
        <taxon>Bacillati</taxon>
        <taxon>Actinomycetota</taxon>
        <taxon>Actinomycetes</taxon>
        <taxon>Streptosporangiales</taxon>
        <taxon>Thermomonosporaceae</taxon>
        <taxon>Actinomadura</taxon>
    </lineage>
</organism>
<dbReference type="Gene3D" id="3.40.50.720">
    <property type="entry name" value="NAD(P)-binding Rossmann-like Domain"/>
    <property type="match status" value="1"/>
</dbReference>
<evidence type="ECO:0000313" key="8">
    <source>
        <dbReference type="Proteomes" id="UP001501509"/>
    </source>
</evidence>
<dbReference type="InterPro" id="IPR036291">
    <property type="entry name" value="NAD(P)-bd_dom_sf"/>
</dbReference>
<dbReference type="RefSeq" id="WP_344548741.1">
    <property type="nucleotide sequence ID" value="NZ_BAAATD010000020.1"/>
</dbReference>
<dbReference type="PANTHER" id="PTHR43401:SF2">
    <property type="entry name" value="L-THREONINE 3-DEHYDROGENASE"/>
    <property type="match status" value="1"/>
</dbReference>
<dbReference type="InterPro" id="IPR011032">
    <property type="entry name" value="GroES-like_sf"/>
</dbReference>
<protein>
    <submittedName>
        <fullName evidence="7">Zinc-dependent dehydrogenase</fullName>
    </submittedName>
</protein>
<evidence type="ECO:0000256" key="1">
    <source>
        <dbReference type="ARBA" id="ARBA00001947"/>
    </source>
</evidence>
<dbReference type="InterPro" id="IPR013149">
    <property type="entry name" value="ADH-like_C"/>
</dbReference>
<dbReference type="SUPFAM" id="SSF51735">
    <property type="entry name" value="NAD(P)-binding Rossmann-fold domains"/>
    <property type="match status" value="1"/>
</dbReference>
<dbReference type="PANTHER" id="PTHR43401">
    <property type="entry name" value="L-THREONINE 3-DEHYDROGENASE"/>
    <property type="match status" value="1"/>
</dbReference>
<evidence type="ECO:0000313" key="7">
    <source>
        <dbReference type="EMBL" id="GAA2636314.1"/>
    </source>
</evidence>
<evidence type="ECO:0000256" key="4">
    <source>
        <dbReference type="ARBA" id="ARBA00023002"/>
    </source>
</evidence>
<dbReference type="InterPro" id="IPR050129">
    <property type="entry name" value="Zn_alcohol_dh"/>
</dbReference>
<feature type="domain" description="Enoyl reductase (ER)" evidence="6">
    <location>
        <begin position="12"/>
        <end position="353"/>
    </location>
</feature>
<evidence type="ECO:0000256" key="3">
    <source>
        <dbReference type="ARBA" id="ARBA00022833"/>
    </source>
</evidence>
<sequence>MNVMLAARALQGSTALHLTETPVPEPGPLDVLVKVASAGLAPGMMKLLRMGAFKHLPTTLGHEAAGTIVAVGAEATGVSMGDRVRVHPNLTCRSCVYCRTDREMMCAQQAMVGHAAFSDVPMPLYAEYHDGGLAEYVRVPYWLVDRLPDGVSFDVGAKVHDLANAVRAYKCAALPLGSTLVITAATGSMGTAAVKLAPHFGVGRLILVGRSAERLTAVRRLAGGLHTETVALEDLPSVEDLTRRLRDLGPIDGVLDFVPDGPVMTQATLAMTTGGILVHMGGNNGPLSIPARVWMANCWRFVGTRACTRTDVQQVLNMLREGTLDAEELITHRFPLTEAERAVDLMQTRAEPIWMAVVNP</sequence>
<evidence type="ECO:0000259" key="6">
    <source>
        <dbReference type="SMART" id="SM00829"/>
    </source>
</evidence>
<accession>A0ABP6DBJ8</accession>
<dbReference type="SUPFAM" id="SSF50129">
    <property type="entry name" value="GroES-like"/>
    <property type="match status" value="1"/>
</dbReference>
<dbReference type="InterPro" id="IPR013154">
    <property type="entry name" value="ADH-like_N"/>
</dbReference>
<comment type="caution">
    <text evidence="7">The sequence shown here is derived from an EMBL/GenBank/DDBJ whole genome shotgun (WGS) entry which is preliminary data.</text>
</comment>
<dbReference type="PROSITE" id="PS00059">
    <property type="entry name" value="ADH_ZINC"/>
    <property type="match status" value="1"/>
</dbReference>
<dbReference type="InterPro" id="IPR002328">
    <property type="entry name" value="ADH_Zn_CS"/>
</dbReference>
<proteinExistence type="inferred from homology"/>
<evidence type="ECO:0000256" key="2">
    <source>
        <dbReference type="ARBA" id="ARBA00022723"/>
    </source>
</evidence>
<dbReference type="InterPro" id="IPR020843">
    <property type="entry name" value="ER"/>
</dbReference>
<name>A0ABP6DBJ8_9ACTN</name>
<gene>
    <name evidence="7" type="ORF">GCM10010411_89420</name>
</gene>
<dbReference type="Gene3D" id="3.90.180.10">
    <property type="entry name" value="Medium-chain alcohol dehydrogenases, catalytic domain"/>
    <property type="match status" value="1"/>
</dbReference>
<keyword evidence="4" id="KW-0560">Oxidoreductase</keyword>
<dbReference type="EMBL" id="BAAATD010000020">
    <property type="protein sequence ID" value="GAA2636314.1"/>
    <property type="molecule type" value="Genomic_DNA"/>
</dbReference>
<dbReference type="Pfam" id="PF00107">
    <property type="entry name" value="ADH_zinc_N"/>
    <property type="match status" value="1"/>
</dbReference>
<comment type="cofactor">
    <cofactor evidence="1 5">
        <name>Zn(2+)</name>
        <dbReference type="ChEBI" id="CHEBI:29105"/>
    </cofactor>
</comment>
<keyword evidence="8" id="KW-1185">Reference proteome</keyword>
<reference evidence="8" key="1">
    <citation type="journal article" date="2019" name="Int. J. Syst. Evol. Microbiol.">
        <title>The Global Catalogue of Microorganisms (GCM) 10K type strain sequencing project: providing services to taxonomists for standard genome sequencing and annotation.</title>
        <authorList>
            <consortium name="The Broad Institute Genomics Platform"/>
            <consortium name="The Broad Institute Genome Sequencing Center for Infectious Disease"/>
            <person name="Wu L."/>
            <person name="Ma J."/>
        </authorList>
    </citation>
    <scope>NUCLEOTIDE SEQUENCE [LARGE SCALE GENOMIC DNA]</scope>
    <source>
        <strain evidence="8">JCM 6833</strain>
    </source>
</reference>
<comment type="similarity">
    <text evidence="5">Belongs to the zinc-containing alcohol dehydrogenase family.</text>
</comment>
<evidence type="ECO:0000256" key="5">
    <source>
        <dbReference type="RuleBase" id="RU361277"/>
    </source>
</evidence>
<dbReference type="Proteomes" id="UP001501509">
    <property type="component" value="Unassembled WGS sequence"/>
</dbReference>
<keyword evidence="2 5" id="KW-0479">Metal-binding</keyword>